<dbReference type="NCBIfam" id="TIGR00778">
    <property type="entry name" value="ahpD_dom"/>
    <property type="match status" value="1"/>
</dbReference>
<feature type="domain" description="Carboxymuconolactone decarboxylase-like" evidence="1">
    <location>
        <begin position="12"/>
        <end position="93"/>
    </location>
</feature>
<dbReference type="OrthoDB" id="9806086at2"/>
<protein>
    <submittedName>
        <fullName evidence="2">AhpD family alkylhydroperoxidase</fullName>
    </submittedName>
</protein>
<keyword evidence="2" id="KW-0560">Oxidoreductase</keyword>
<evidence type="ECO:0000259" key="1">
    <source>
        <dbReference type="Pfam" id="PF02627"/>
    </source>
</evidence>
<gene>
    <name evidence="2" type="ORF">DFO70_1393</name>
</gene>
<dbReference type="InterPro" id="IPR004675">
    <property type="entry name" value="AhpD_core"/>
</dbReference>
<dbReference type="Pfam" id="PF02627">
    <property type="entry name" value="CMD"/>
    <property type="match status" value="1"/>
</dbReference>
<dbReference type="GO" id="GO:0051920">
    <property type="term" value="F:peroxiredoxin activity"/>
    <property type="evidence" value="ECO:0007669"/>
    <property type="project" value="InterPro"/>
</dbReference>
<comment type="caution">
    <text evidence="2">The sequence shown here is derived from an EMBL/GenBank/DDBJ whole genome shotgun (WGS) entry which is preliminary data.</text>
</comment>
<evidence type="ECO:0000313" key="2">
    <source>
        <dbReference type="EMBL" id="RBP85499.1"/>
    </source>
</evidence>
<dbReference type="PANTHER" id="PTHR34846:SF10">
    <property type="entry name" value="CYTOPLASMIC PROTEIN"/>
    <property type="match status" value="1"/>
</dbReference>
<dbReference type="Gene3D" id="1.20.1290.10">
    <property type="entry name" value="AhpD-like"/>
    <property type="match status" value="1"/>
</dbReference>
<dbReference type="InterPro" id="IPR003779">
    <property type="entry name" value="CMD-like"/>
</dbReference>
<accession>A0A366JGG6</accession>
<dbReference type="RefSeq" id="WP_113885783.1">
    <property type="nucleotide sequence ID" value="NZ_QNSF01000039.1"/>
</dbReference>
<dbReference type="PANTHER" id="PTHR34846">
    <property type="entry name" value="4-CARBOXYMUCONOLACTONE DECARBOXYLASE FAMILY PROTEIN (AFU_ORTHOLOGUE AFUA_6G11590)"/>
    <property type="match status" value="1"/>
</dbReference>
<dbReference type="AlphaFoldDB" id="A0A366JGG6"/>
<dbReference type="EMBL" id="QNSF01000039">
    <property type="protein sequence ID" value="RBP85499.1"/>
    <property type="molecule type" value="Genomic_DNA"/>
</dbReference>
<name>A0A366JGG6_CYTFI</name>
<dbReference type="Proteomes" id="UP000252731">
    <property type="component" value="Unassembled WGS sequence"/>
</dbReference>
<sequence length="147" mass="17156">MAQRIDYYNVAPDALDIIGKMDKYTSTTGIDRKLRELIRLRASQINGCPLCMYMHTTDAMKMGESEERVYCISAWEECEFYSEAEKVAIELTEHVTLIPTKRVPDQLYQRVRNHYDEKQYVDLVLIINQINTWNRIAIAMGQTAIEK</sequence>
<keyword evidence="2" id="KW-0575">Peroxidase</keyword>
<evidence type="ECO:0000313" key="3">
    <source>
        <dbReference type="Proteomes" id="UP000252731"/>
    </source>
</evidence>
<dbReference type="InterPro" id="IPR029032">
    <property type="entry name" value="AhpD-like"/>
</dbReference>
<organism evidence="2 3">
    <name type="scientific">Cytobacillus firmus</name>
    <name type="common">Bacillus firmus</name>
    <dbReference type="NCBI Taxonomy" id="1399"/>
    <lineage>
        <taxon>Bacteria</taxon>
        <taxon>Bacillati</taxon>
        <taxon>Bacillota</taxon>
        <taxon>Bacilli</taxon>
        <taxon>Bacillales</taxon>
        <taxon>Bacillaceae</taxon>
        <taxon>Cytobacillus</taxon>
    </lineage>
</organism>
<proteinExistence type="predicted"/>
<dbReference type="SUPFAM" id="SSF69118">
    <property type="entry name" value="AhpD-like"/>
    <property type="match status" value="1"/>
</dbReference>
<reference evidence="2 3" key="1">
    <citation type="submission" date="2018-06" db="EMBL/GenBank/DDBJ databases">
        <title>Freshwater and sediment microbial communities from various areas in North America, analyzing microbe dynamics in response to fracking.</title>
        <authorList>
            <person name="Lamendella R."/>
        </authorList>
    </citation>
    <scope>NUCLEOTIDE SEQUENCE [LARGE SCALE GENOMIC DNA]</scope>
    <source>
        <strain evidence="2 3">14_TX</strain>
    </source>
</reference>
<keyword evidence="3" id="KW-1185">Reference proteome</keyword>